<dbReference type="PANTHER" id="PTHR43737">
    <property type="entry name" value="BLL7424 PROTEIN"/>
    <property type="match status" value="1"/>
</dbReference>
<feature type="non-terminal residue" evidence="1">
    <location>
        <position position="397"/>
    </location>
</feature>
<keyword evidence="2" id="KW-1185">Reference proteome</keyword>
<protein>
    <submittedName>
        <fullName evidence="1">DUF1501 domain-containing protein</fullName>
    </submittedName>
</protein>
<gene>
    <name evidence="1" type="ORF">HRJ53_03740</name>
</gene>
<dbReference type="SUPFAM" id="SSF53649">
    <property type="entry name" value="Alkaline phosphatase-like"/>
    <property type="match status" value="1"/>
</dbReference>
<dbReference type="EMBL" id="JACDQQ010000365">
    <property type="protein sequence ID" value="MBA0084087.1"/>
    <property type="molecule type" value="Genomic_DNA"/>
</dbReference>
<name>A0A7V8NMY0_9BACT</name>
<proteinExistence type="predicted"/>
<dbReference type="PROSITE" id="PS51318">
    <property type="entry name" value="TAT"/>
    <property type="match status" value="1"/>
</dbReference>
<dbReference type="Proteomes" id="UP000567293">
    <property type="component" value="Unassembled WGS sequence"/>
</dbReference>
<dbReference type="Pfam" id="PF07394">
    <property type="entry name" value="DUF1501"/>
    <property type="match status" value="1"/>
</dbReference>
<comment type="caution">
    <text evidence="1">The sequence shown here is derived from an EMBL/GenBank/DDBJ whole genome shotgun (WGS) entry which is preliminary data.</text>
</comment>
<dbReference type="InterPro" id="IPR017850">
    <property type="entry name" value="Alkaline_phosphatase_core_sf"/>
</dbReference>
<sequence>MTKLSRRQALMRAGQGLGAVALAGMLELDGVLPKAQAAAVNPLAPKPPHFPPKAKSVIWLHMHGAPATIDLFDYKPDLIRLAGQPVPDSFGKIELGTAGGRGPLLATKRTWKQYGQSGAWFSDWLPNLGQKADDLCFIKSKTEGSTHIICLYRCNTGALTAGRPSMGAWTLYGLGSANQDLPGFVVLTDNSGGIGEGRGVVGGVANWSSGFLPAVYQGTALRQGDSPILDLARPKAVGGDEQRATLDLLKNINQHHAGRYPTDDELEARIESYELAYRMQAAAPEAVDLSKESDATKKLYGLDDDVTTPYGTNLLRARRLVERGVRFIQVYSGQSSSWDAHHDIEQNHGMMSKIVDKPIAGLLTDLKSRGLLDTTLVVWTAEFGRTPYSQSGDGRAH</sequence>
<dbReference type="AlphaFoldDB" id="A0A7V8NMY0"/>
<evidence type="ECO:0000313" key="1">
    <source>
        <dbReference type="EMBL" id="MBA0084087.1"/>
    </source>
</evidence>
<reference evidence="1" key="1">
    <citation type="submission" date="2020-06" db="EMBL/GenBank/DDBJ databases">
        <title>Legume-microbial interactions unlock mineral nutrients during tropical forest succession.</title>
        <authorList>
            <person name="Epihov D.Z."/>
        </authorList>
    </citation>
    <scope>NUCLEOTIDE SEQUENCE [LARGE SCALE GENOMIC DNA]</scope>
    <source>
        <strain evidence="1">Pan2503</strain>
    </source>
</reference>
<dbReference type="InterPro" id="IPR006311">
    <property type="entry name" value="TAT_signal"/>
</dbReference>
<dbReference type="InterPro" id="IPR010869">
    <property type="entry name" value="DUF1501"/>
</dbReference>
<organism evidence="1 2">
    <name type="scientific">Candidatus Acidiferrum panamense</name>
    <dbReference type="NCBI Taxonomy" id="2741543"/>
    <lineage>
        <taxon>Bacteria</taxon>
        <taxon>Pseudomonadati</taxon>
        <taxon>Acidobacteriota</taxon>
        <taxon>Terriglobia</taxon>
        <taxon>Candidatus Acidiferrales</taxon>
        <taxon>Candidatus Acidiferrum</taxon>
    </lineage>
</organism>
<accession>A0A7V8NMY0</accession>
<dbReference type="PANTHER" id="PTHR43737:SF1">
    <property type="entry name" value="DUF1501 DOMAIN-CONTAINING PROTEIN"/>
    <property type="match status" value="1"/>
</dbReference>
<evidence type="ECO:0000313" key="2">
    <source>
        <dbReference type="Proteomes" id="UP000567293"/>
    </source>
</evidence>